<sequence>MATTHIAFDTRSGRILSAHHGADDLAKVAQSAHQHARQYHAKVEPEHIAVIAVPAGTVEPGKQYKVDPHRKALVAVSAGESGVSFGFGVSAKPGYAAGKSS</sequence>
<dbReference type="OrthoDB" id="10000713at2"/>
<keyword evidence="2" id="KW-1185">Reference proteome</keyword>
<evidence type="ECO:0000313" key="1">
    <source>
        <dbReference type="EMBL" id="RZU41936.1"/>
    </source>
</evidence>
<comment type="caution">
    <text evidence="1">The sequence shown here is derived from an EMBL/GenBank/DDBJ whole genome shotgun (WGS) entry which is preliminary data.</text>
</comment>
<evidence type="ECO:0000313" key="2">
    <source>
        <dbReference type="Proteomes" id="UP000292958"/>
    </source>
</evidence>
<name>A0A4V2G4Q7_9BACT</name>
<dbReference type="EMBL" id="SHKW01000001">
    <property type="protein sequence ID" value="RZU41936.1"/>
    <property type="molecule type" value="Genomic_DNA"/>
</dbReference>
<reference evidence="1 2" key="1">
    <citation type="submission" date="2019-02" db="EMBL/GenBank/DDBJ databases">
        <title>Genomic Encyclopedia of Archaeal and Bacterial Type Strains, Phase II (KMG-II): from individual species to whole genera.</title>
        <authorList>
            <person name="Goeker M."/>
        </authorList>
    </citation>
    <scope>NUCLEOTIDE SEQUENCE [LARGE SCALE GENOMIC DNA]</scope>
    <source>
        <strain evidence="1 2">DSM 18101</strain>
    </source>
</reference>
<dbReference type="AlphaFoldDB" id="A0A4V2G4Q7"/>
<organism evidence="1 2">
    <name type="scientific">Edaphobacter modestus</name>
    <dbReference type="NCBI Taxonomy" id="388466"/>
    <lineage>
        <taxon>Bacteria</taxon>
        <taxon>Pseudomonadati</taxon>
        <taxon>Acidobacteriota</taxon>
        <taxon>Terriglobia</taxon>
        <taxon>Terriglobales</taxon>
        <taxon>Acidobacteriaceae</taxon>
        <taxon>Edaphobacter</taxon>
    </lineage>
</organism>
<accession>A0A4V2G4Q7</accession>
<proteinExistence type="predicted"/>
<dbReference type="RefSeq" id="WP_130419761.1">
    <property type="nucleotide sequence ID" value="NZ_SHKW01000001.1"/>
</dbReference>
<dbReference type="Proteomes" id="UP000292958">
    <property type="component" value="Unassembled WGS sequence"/>
</dbReference>
<protein>
    <submittedName>
        <fullName evidence="1">Uncharacterized protein</fullName>
    </submittedName>
</protein>
<gene>
    <name evidence="1" type="ORF">BDD14_3478</name>
</gene>